<gene>
    <name evidence="1" type="ORF">JOF59_002202</name>
</gene>
<comment type="caution">
    <text evidence="1">The sequence shown here is derived from an EMBL/GenBank/DDBJ whole genome shotgun (WGS) entry which is preliminary data.</text>
</comment>
<evidence type="ECO:0008006" key="3">
    <source>
        <dbReference type="Google" id="ProtNLM"/>
    </source>
</evidence>
<protein>
    <recommendedName>
        <fullName evidence="3">DUF4259 domain-containing protein</fullName>
    </recommendedName>
</protein>
<reference evidence="1 2" key="1">
    <citation type="submission" date="2021-03" db="EMBL/GenBank/DDBJ databases">
        <title>Sequencing the genomes of 1000 actinobacteria strains.</title>
        <authorList>
            <person name="Klenk H.-P."/>
        </authorList>
    </citation>
    <scope>NUCLEOTIDE SEQUENCE [LARGE SCALE GENOMIC DNA]</scope>
    <source>
        <strain evidence="1 2">DSM 40843</strain>
    </source>
</reference>
<keyword evidence="2" id="KW-1185">Reference proteome</keyword>
<accession>A0ABS4V7B7</accession>
<sequence length="149" mass="15391">MGTWGMGHFDSDAAADFAGSLDDAPSDKRESVIREALTFVVGTGPEEYLDADGAVLAVASAALLAAQRQGGTPVDTAYGPDEPLPRFAPDLGPLAVLALDRVVADESELRELWADVGQDEQWRAGVLALREVLARGAGGAQGAGEQEAG</sequence>
<evidence type="ECO:0000313" key="2">
    <source>
        <dbReference type="Proteomes" id="UP001519311"/>
    </source>
</evidence>
<dbReference type="GeneID" id="97344093"/>
<dbReference type="Proteomes" id="UP001519311">
    <property type="component" value="Unassembled WGS sequence"/>
</dbReference>
<organism evidence="1 2">
    <name type="scientific">Streptomyces clavifer</name>
    <dbReference type="NCBI Taxonomy" id="68188"/>
    <lineage>
        <taxon>Bacteria</taxon>
        <taxon>Bacillati</taxon>
        <taxon>Actinomycetota</taxon>
        <taxon>Actinomycetes</taxon>
        <taxon>Kitasatosporales</taxon>
        <taxon>Streptomycetaceae</taxon>
        <taxon>Streptomyces</taxon>
    </lineage>
</organism>
<dbReference type="RefSeq" id="WP_209469957.1">
    <property type="nucleotide sequence ID" value="NZ_BMWJ01000010.1"/>
</dbReference>
<proteinExistence type="predicted"/>
<name>A0ABS4V7B7_9ACTN</name>
<dbReference type="EMBL" id="JAGINS010000001">
    <property type="protein sequence ID" value="MBP2359802.1"/>
    <property type="molecule type" value="Genomic_DNA"/>
</dbReference>
<dbReference type="Pfam" id="PF14078">
    <property type="entry name" value="DUF4259"/>
    <property type="match status" value="1"/>
</dbReference>
<evidence type="ECO:0000313" key="1">
    <source>
        <dbReference type="EMBL" id="MBP2359802.1"/>
    </source>
</evidence>
<dbReference type="InterPro" id="IPR025355">
    <property type="entry name" value="DUF4259"/>
</dbReference>